<dbReference type="AlphaFoldDB" id="A0A8J2XJM7"/>
<dbReference type="GO" id="GO:0016137">
    <property type="term" value="P:glycoside metabolic process"/>
    <property type="evidence" value="ECO:0007669"/>
    <property type="project" value="UniProtKB-ARBA"/>
</dbReference>
<dbReference type="PANTHER" id="PTHR12993">
    <property type="entry name" value="N-ACETYLGLUCOSAMINYL-PHOSPHATIDYLINOSITOL DE-N-ACETYLASE-RELATED"/>
    <property type="match status" value="1"/>
</dbReference>
<feature type="transmembrane region" description="Helical" evidence="2">
    <location>
        <begin position="409"/>
        <end position="429"/>
    </location>
</feature>
<feature type="transmembrane region" description="Helical" evidence="2">
    <location>
        <begin position="370"/>
        <end position="389"/>
    </location>
</feature>
<evidence type="ECO:0000313" key="4">
    <source>
        <dbReference type="Proteomes" id="UP000616114"/>
    </source>
</evidence>
<keyword evidence="2" id="KW-0812">Transmembrane</keyword>
<gene>
    <name evidence="3" type="ORF">GCM10011333_07340</name>
</gene>
<feature type="transmembrane region" description="Helical" evidence="2">
    <location>
        <begin position="345"/>
        <end position="363"/>
    </location>
</feature>
<evidence type="ECO:0000256" key="1">
    <source>
        <dbReference type="ARBA" id="ARBA00022833"/>
    </source>
</evidence>
<organism evidence="3 4">
    <name type="scientific">Sediminivirga luteola</name>
    <dbReference type="NCBI Taxonomy" id="1774748"/>
    <lineage>
        <taxon>Bacteria</taxon>
        <taxon>Bacillati</taxon>
        <taxon>Actinomycetota</taxon>
        <taxon>Actinomycetes</taxon>
        <taxon>Micrococcales</taxon>
        <taxon>Brevibacteriaceae</taxon>
        <taxon>Sediminivirga</taxon>
    </lineage>
</organism>
<dbReference type="InterPro" id="IPR024078">
    <property type="entry name" value="LmbE-like_dom_sf"/>
</dbReference>
<reference evidence="3" key="2">
    <citation type="submission" date="2020-09" db="EMBL/GenBank/DDBJ databases">
        <authorList>
            <person name="Sun Q."/>
            <person name="Zhou Y."/>
        </authorList>
    </citation>
    <scope>NUCLEOTIDE SEQUENCE</scope>
    <source>
        <strain evidence="3">CGMCC 1.12785</strain>
    </source>
</reference>
<name>A0A8J2XJM7_9MICO</name>
<dbReference type="SUPFAM" id="SSF102588">
    <property type="entry name" value="LmbE-like"/>
    <property type="match status" value="1"/>
</dbReference>
<protein>
    <recommendedName>
        <fullName evidence="5">LmbE family N-acetylglucosaminyl deacetylase</fullName>
    </recommendedName>
</protein>
<accession>A0A8J2XJM7</accession>
<dbReference type="Gene3D" id="3.40.50.10320">
    <property type="entry name" value="LmbE-like"/>
    <property type="match status" value="1"/>
</dbReference>
<dbReference type="Pfam" id="PF02585">
    <property type="entry name" value="PIG-L"/>
    <property type="match status" value="1"/>
</dbReference>
<evidence type="ECO:0000313" key="3">
    <source>
        <dbReference type="EMBL" id="GGA07247.1"/>
    </source>
</evidence>
<proteinExistence type="predicted"/>
<dbReference type="Proteomes" id="UP000616114">
    <property type="component" value="Unassembled WGS sequence"/>
</dbReference>
<evidence type="ECO:0000256" key="2">
    <source>
        <dbReference type="SAM" id="Phobius"/>
    </source>
</evidence>
<feature type="transmembrane region" description="Helical" evidence="2">
    <location>
        <begin position="307"/>
        <end position="325"/>
    </location>
</feature>
<evidence type="ECO:0008006" key="5">
    <source>
        <dbReference type="Google" id="ProtNLM"/>
    </source>
</evidence>
<keyword evidence="4" id="KW-1185">Reference proteome</keyword>
<sequence>MATALFVHAHPDDESIAAGGTIAALAAAGHRVVVLTATRGEAGEVIGPLRDRLEGDRAALAAHREQEIAAAMRALDPHGRVEQRFLGEGAPGGALSGLEPRRFEDSGMVWGADGLAHPDPHRPAEALCAAPEDLPAQYIAEVILALRPDAVVTDNSGGGYGHPDHRRVHQETLQAVRLADERGWRTPAVYLIDPPREASRDRFDPRRSGFAETGFRPAESIPAVDPDGPPEVVVDISAHRQAKAAAMAAHATQVQVRGEFFALSNGVGQHLADREYYSAWRRPAQREPGTLLPAEGMTARPARPSRWAMPVGVLLGLIAGVMGSMHHLHAYNLGTILPALDGTLLPWGVLLSGLLAVASQVAVGTWGRSIGAIVLCGLSTSAVSFLLSMPGLAPGGDLVITSFARSLAWLYLPLISAILLAFFLPRLWLPRPGRDRSSQPVVASGDRRDTGR</sequence>
<keyword evidence="2" id="KW-1133">Transmembrane helix</keyword>
<keyword evidence="2" id="KW-0472">Membrane</keyword>
<reference evidence="3" key="1">
    <citation type="journal article" date="2014" name="Int. J. Syst. Evol. Microbiol.">
        <title>Complete genome sequence of Corynebacterium casei LMG S-19264T (=DSM 44701T), isolated from a smear-ripened cheese.</title>
        <authorList>
            <consortium name="US DOE Joint Genome Institute (JGI-PGF)"/>
            <person name="Walter F."/>
            <person name="Albersmeier A."/>
            <person name="Kalinowski J."/>
            <person name="Ruckert C."/>
        </authorList>
    </citation>
    <scope>NUCLEOTIDE SEQUENCE</scope>
    <source>
        <strain evidence="3">CGMCC 1.12785</strain>
    </source>
</reference>
<dbReference type="GO" id="GO:0016811">
    <property type="term" value="F:hydrolase activity, acting on carbon-nitrogen (but not peptide) bonds, in linear amides"/>
    <property type="evidence" value="ECO:0007669"/>
    <property type="project" value="TreeGrafter"/>
</dbReference>
<keyword evidence="1" id="KW-0862">Zinc</keyword>
<comment type="caution">
    <text evidence="3">The sequence shown here is derived from an EMBL/GenBank/DDBJ whole genome shotgun (WGS) entry which is preliminary data.</text>
</comment>
<dbReference type="EMBL" id="BMFY01000003">
    <property type="protein sequence ID" value="GGA07247.1"/>
    <property type="molecule type" value="Genomic_DNA"/>
</dbReference>
<dbReference type="RefSeq" id="WP_188549583.1">
    <property type="nucleotide sequence ID" value="NZ_BMFY01000003.1"/>
</dbReference>
<dbReference type="InterPro" id="IPR003737">
    <property type="entry name" value="GlcNAc_PI_deacetylase-related"/>
</dbReference>
<dbReference type="PANTHER" id="PTHR12993:SF26">
    <property type="entry name" value="1D-MYO-INOSITOL 2-ACETAMIDO-2-DEOXY-ALPHA-D-GLUCOPYRANOSIDE DEACETYLASE"/>
    <property type="match status" value="1"/>
</dbReference>